<dbReference type="GO" id="GO:0005789">
    <property type="term" value="C:endoplasmic reticulum membrane"/>
    <property type="evidence" value="ECO:0007669"/>
    <property type="project" value="UniProtKB-SubCell"/>
</dbReference>
<dbReference type="Proteomes" id="UP000233200">
    <property type="component" value="Unplaced"/>
</dbReference>
<dbReference type="Gene3D" id="3.40.50.12780">
    <property type="entry name" value="N-terminal domain of ligase-like"/>
    <property type="match status" value="1"/>
</dbReference>
<dbReference type="InterPro" id="IPR000873">
    <property type="entry name" value="AMP-dep_synth/lig_dom"/>
</dbReference>
<evidence type="ECO:0000256" key="17">
    <source>
        <dbReference type="ARBA" id="ARBA00024565"/>
    </source>
</evidence>
<keyword evidence="11 19" id="KW-0472">Membrane</keyword>
<evidence type="ECO:0000256" key="18">
    <source>
        <dbReference type="ARBA" id="ARBA00049139"/>
    </source>
</evidence>
<keyword evidence="7 19" id="KW-0067">ATP-binding</keyword>
<dbReference type="PROSITE" id="PS00455">
    <property type="entry name" value="AMP_BINDING"/>
    <property type="match status" value="1"/>
</dbReference>
<evidence type="ECO:0000259" key="20">
    <source>
        <dbReference type="Pfam" id="PF00501"/>
    </source>
</evidence>
<comment type="similarity">
    <text evidence="1 19">Belongs to the ATP-dependent AMP-binding enzyme family.</text>
</comment>
<evidence type="ECO:0000256" key="3">
    <source>
        <dbReference type="ARBA" id="ARBA00022741"/>
    </source>
</evidence>
<reference evidence="21" key="1">
    <citation type="submission" date="2025-08" db="UniProtKB">
        <authorList>
            <consortium name="Ensembl"/>
        </authorList>
    </citation>
    <scope>IDENTIFICATION</scope>
</reference>
<comment type="catalytic activity">
    <reaction evidence="12 19">
        <text>5-hydroxy-(6E,8Z,11Z,14Z)-eicosatetraenoate + ATP + CoA = 5-hydroxy-(6E,8Z,11Z,14Z)-eicosatetraenoyl-CoA + AMP + diphosphate</text>
        <dbReference type="Rhea" id="RHEA:52108"/>
        <dbReference type="ChEBI" id="CHEBI:30616"/>
        <dbReference type="ChEBI" id="CHEBI:33019"/>
        <dbReference type="ChEBI" id="CHEBI:57287"/>
        <dbReference type="ChEBI" id="CHEBI:65341"/>
        <dbReference type="ChEBI" id="CHEBI:136407"/>
        <dbReference type="ChEBI" id="CHEBI:456215"/>
    </reaction>
    <physiologicalReaction direction="left-to-right" evidence="12 19">
        <dbReference type="Rhea" id="RHEA:52109"/>
    </physiologicalReaction>
</comment>
<evidence type="ECO:0000256" key="16">
    <source>
        <dbReference type="ARBA" id="ARBA00024548"/>
    </source>
</evidence>
<keyword evidence="8" id="KW-0460">Magnesium</keyword>
<keyword evidence="9 19" id="KW-0443">Lipid metabolism</keyword>
<evidence type="ECO:0000256" key="15">
    <source>
        <dbReference type="ARBA" id="ARBA00024532"/>
    </source>
</evidence>
<keyword evidence="4" id="KW-1000">Mitochondrion outer membrane</keyword>
<evidence type="ECO:0000256" key="8">
    <source>
        <dbReference type="ARBA" id="ARBA00022842"/>
    </source>
</evidence>
<evidence type="ECO:0000256" key="5">
    <source>
        <dbReference type="ARBA" id="ARBA00022824"/>
    </source>
</evidence>
<organism evidence="21 22">
    <name type="scientific">Rhinopithecus roxellana</name>
    <name type="common">Golden snub-nosed monkey</name>
    <name type="synonym">Pygathrix roxellana</name>
    <dbReference type="NCBI Taxonomy" id="61622"/>
    <lineage>
        <taxon>Eukaryota</taxon>
        <taxon>Metazoa</taxon>
        <taxon>Chordata</taxon>
        <taxon>Craniata</taxon>
        <taxon>Vertebrata</taxon>
        <taxon>Euteleostomi</taxon>
        <taxon>Mammalia</taxon>
        <taxon>Eutheria</taxon>
        <taxon>Euarchontoglires</taxon>
        <taxon>Primates</taxon>
        <taxon>Haplorrhini</taxon>
        <taxon>Catarrhini</taxon>
        <taxon>Cercopithecidae</taxon>
        <taxon>Colobinae</taxon>
        <taxon>Rhinopithecus</taxon>
    </lineage>
</organism>
<evidence type="ECO:0000256" key="4">
    <source>
        <dbReference type="ARBA" id="ARBA00022787"/>
    </source>
</evidence>
<evidence type="ECO:0000256" key="11">
    <source>
        <dbReference type="ARBA" id="ARBA00023136"/>
    </source>
</evidence>
<evidence type="ECO:0000256" key="10">
    <source>
        <dbReference type="ARBA" id="ARBA00023128"/>
    </source>
</evidence>
<comment type="catalytic activity">
    <reaction evidence="14 19">
        <text>12-hydroxy-(5Z,8Z,10E,14Z)-eicosatetraenoate + ATP + CoA = 12-hydroxy-(5Z,8Z,10E,14Z)-eicosatetraenoyl-CoA + AMP + diphosphate</text>
        <dbReference type="Rhea" id="RHEA:52112"/>
        <dbReference type="ChEBI" id="CHEBI:30616"/>
        <dbReference type="ChEBI" id="CHEBI:33019"/>
        <dbReference type="ChEBI" id="CHEBI:57287"/>
        <dbReference type="ChEBI" id="CHEBI:90718"/>
        <dbReference type="ChEBI" id="CHEBI:136408"/>
        <dbReference type="ChEBI" id="CHEBI:456215"/>
    </reaction>
    <physiologicalReaction direction="left-to-right" evidence="14 19">
        <dbReference type="Rhea" id="RHEA:52113"/>
    </physiologicalReaction>
</comment>
<evidence type="ECO:0000256" key="14">
    <source>
        <dbReference type="ARBA" id="ARBA00024495"/>
    </source>
</evidence>
<evidence type="ECO:0000313" key="21">
    <source>
        <dbReference type="Ensembl" id="ENSRROP00000022792.1"/>
    </source>
</evidence>
<evidence type="ECO:0000256" key="12">
    <source>
        <dbReference type="ARBA" id="ARBA00024469"/>
    </source>
</evidence>
<name>A0A2K6Q1Y9_RHIRO</name>
<keyword evidence="10" id="KW-0496">Mitochondrion</keyword>
<comment type="catalytic activity">
    <reaction evidence="15 19">
        <text>15-hydroxy-(5Z,8Z,11Z,13E)-eicosatetraenoate + ATP + CoA = 15-hydroxy-(5Z,8Z,11Z,13E)-eicosatetraenoyl-CoA + AMP + diphosphate</text>
        <dbReference type="Rhea" id="RHEA:52116"/>
        <dbReference type="ChEBI" id="CHEBI:30616"/>
        <dbReference type="ChEBI" id="CHEBI:33019"/>
        <dbReference type="ChEBI" id="CHEBI:57287"/>
        <dbReference type="ChEBI" id="CHEBI:78832"/>
        <dbReference type="ChEBI" id="CHEBI:136409"/>
        <dbReference type="ChEBI" id="CHEBI:456215"/>
    </reaction>
    <physiologicalReaction direction="left-to-right" evidence="15 19">
        <dbReference type="Rhea" id="RHEA:52117"/>
    </physiologicalReaction>
</comment>
<keyword evidence="3 19" id="KW-0547">Nucleotide-binding</keyword>
<evidence type="ECO:0000256" key="19">
    <source>
        <dbReference type="RuleBase" id="RU369030"/>
    </source>
</evidence>
<dbReference type="PANTHER" id="PTHR43272:SF107">
    <property type="entry name" value="LONG-CHAIN-FATTY-ACID--COA LIGASE 5"/>
    <property type="match status" value="1"/>
</dbReference>
<dbReference type="PANTHER" id="PTHR43272">
    <property type="entry name" value="LONG-CHAIN-FATTY-ACID--COA LIGASE"/>
    <property type="match status" value="1"/>
</dbReference>
<reference evidence="21" key="2">
    <citation type="submission" date="2025-09" db="UniProtKB">
        <authorList>
            <consortium name="Ensembl"/>
        </authorList>
    </citation>
    <scope>IDENTIFICATION</scope>
</reference>
<evidence type="ECO:0000256" key="1">
    <source>
        <dbReference type="ARBA" id="ARBA00006432"/>
    </source>
</evidence>
<dbReference type="FunFam" id="3.40.50.12780:FF:000006">
    <property type="entry name" value="long-chain-fatty-acid--CoA ligase 6 isoform X2"/>
    <property type="match status" value="1"/>
</dbReference>
<dbReference type="GO" id="GO:0010747">
    <property type="term" value="P:positive regulation of long-chain fatty acid import across plasma membrane"/>
    <property type="evidence" value="ECO:0007669"/>
    <property type="project" value="TreeGrafter"/>
</dbReference>
<dbReference type="Ensembl" id="ENSRROT00000046990.1">
    <property type="protein sequence ID" value="ENSRROP00000022792.1"/>
    <property type="gene ID" value="ENSRROG00000035250.1"/>
</dbReference>
<evidence type="ECO:0000256" key="13">
    <source>
        <dbReference type="ARBA" id="ARBA00024484"/>
    </source>
</evidence>
<dbReference type="SUPFAM" id="SSF56801">
    <property type="entry name" value="Acetyl-CoA synthetase-like"/>
    <property type="match status" value="1"/>
</dbReference>
<comment type="subcellular location">
    <subcellularLocation>
        <location evidence="19">Mitochondrion outer membrane</location>
        <topology evidence="19">Single-pass membrane protein</topology>
    </subcellularLocation>
    <subcellularLocation>
        <location evidence="19">Endoplasmic reticulum membrane</location>
        <topology evidence="19">Single-pass membrane protein</topology>
    </subcellularLocation>
</comment>
<protein>
    <recommendedName>
        <fullName evidence="19">Long-chain-fatty-acid--CoA ligase</fullName>
        <ecNumber evidence="19">6.2.1.15</ecNumber>
        <ecNumber evidence="19">6.2.1.3</ecNumber>
    </recommendedName>
    <alternativeName>
        <fullName evidence="19">Acyl-CoA synthetase</fullName>
    </alternativeName>
    <alternativeName>
        <fullName evidence="19">Long-chain acyl-CoA synthetase</fullName>
    </alternativeName>
</protein>
<dbReference type="InterPro" id="IPR045311">
    <property type="entry name" value="LC-FACS_euk"/>
</dbReference>
<dbReference type="GeneTree" id="ENSGT00940000156651"/>
<evidence type="ECO:0000256" key="7">
    <source>
        <dbReference type="ARBA" id="ARBA00022840"/>
    </source>
</evidence>
<evidence type="ECO:0000313" key="22">
    <source>
        <dbReference type="Proteomes" id="UP000233200"/>
    </source>
</evidence>
<dbReference type="GO" id="GO:0005524">
    <property type="term" value="F:ATP binding"/>
    <property type="evidence" value="ECO:0007669"/>
    <property type="project" value="UniProtKB-KW"/>
</dbReference>
<dbReference type="InterPro" id="IPR020845">
    <property type="entry name" value="AMP-binding_CS"/>
</dbReference>
<dbReference type="EC" id="6.2.1.15" evidence="19"/>
<evidence type="ECO:0000256" key="2">
    <source>
        <dbReference type="ARBA" id="ARBA00022598"/>
    </source>
</evidence>
<dbReference type="CDD" id="cd05927">
    <property type="entry name" value="LC-FACS_euk"/>
    <property type="match status" value="1"/>
</dbReference>
<keyword evidence="22" id="KW-1185">Reference proteome</keyword>
<dbReference type="GO" id="GO:0005741">
    <property type="term" value="C:mitochondrial outer membrane"/>
    <property type="evidence" value="ECO:0007669"/>
    <property type="project" value="UniProtKB-SubCell"/>
</dbReference>
<dbReference type="GO" id="GO:0035338">
    <property type="term" value="P:long-chain fatty-acyl-CoA biosynthetic process"/>
    <property type="evidence" value="ECO:0007669"/>
    <property type="project" value="TreeGrafter"/>
</dbReference>
<keyword evidence="19" id="KW-0812">Transmembrane</keyword>
<comment type="catalytic activity">
    <reaction evidence="17 19">
        <text>(E)-hexadec-2-enoate + ATP + CoA = (2E)-hexadecenoyl-CoA + AMP + diphosphate</text>
        <dbReference type="Rhea" id="RHEA:36139"/>
        <dbReference type="ChEBI" id="CHEBI:30616"/>
        <dbReference type="ChEBI" id="CHEBI:33019"/>
        <dbReference type="ChEBI" id="CHEBI:57287"/>
        <dbReference type="ChEBI" id="CHEBI:61526"/>
        <dbReference type="ChEBI" id="CHEBI:72745"/>
        <dbReference type="ChEBI" id="CHEBI:456215"/>
    </reaction>
    <physiologicalReaction direction="left-to-right" evidence="17 19">
        <dbReference type="Rhea" id="RHEA:36140"/>
    </physiologicalReaction>
</comment>
<dbReference type="AlphaFoldDB" id="A0A2K6Q1Y9"/>
<keyword evidence="2 19" id="KW-0436">Ligase</keyword>
<evidence type="ECO:0000256" key="9">
    <source>
        <dbReference type="ARBA" id="ARBA00023098"/>
    </source>
</evidence>
<comment type="catalytic activity">
    <reaction evidence="16 19">
        <text>(5Z,8Z,11Z,14Z)-eicosatetraenoate + ATP + CoA = (5Z,8Z,11Z,14Z)-eicosatetraenoyl-CoA + AMP + diphosphate</text>
        <dbReference type="Rhea" id="RHEA:19713"/>
        <dbReference type="ChEBI" id="CHEBI:30616"/>
        <dbReference type="ChEBI" id="CHEBI:32395"/>
        <dbReference type="ChEBI" id="CHEBI:33019"/>
        <dbReference type="ChEBI" id="CHEBI:57287"/>
        <dbReference type="ChEBI" id="CHEBI:57368"/>
        <dbReference type="ChEBI" id="CHEBI:456215"/>
        <dbReference type="EC" id="6.2.1.15"/>
    </reaction>
    <physiologicalReaction direction="left-to-right" evidence="16 19">
        <dbReference type="Rhea" id="RHEA:19714"/>
    </physiologicalReaction>
</comment>
<dbReference type="GO" id="GO:0047676">
    <property type="term" value="F:arachidonate-CoA ligase activity"/>
    <property type="evidence" value="ECO:0007669"/>
    <property type="project" value="UniProtKB-EC"/>
</dbReference>
<feature type="transmembrane region" description="Helical" evidence="19">
    <location>
        <begin position="12"/>
        <end position="32"/>
    </location>
</feature>
<evidence type="ECO:0000256" key="6">
    <source>
        <dbReference type="ARBA" id="ARBA00022832"/>
    </source>
</evidence>
<proteinExistence type="inferred from homology"/>
<comment type="catalytic activity">
    <reaction evidence="18 19">
        <text>hexadecanoate + ATP + CoA = hexadecanoyl-CoA + AMP + diphosphate</text>
        <dbReference type="Rhea" id="RHEA:30751"/>
        <dbReference type="ChEBI" id="CHEBI:7896"/>
        <dbReference type="ChEBI" id="CHEBI:30616"/>
        <dbReference type="ChEBI" id="CHEBI:33019"/>
        <dbReference type="ChEBI" id="CHEBI:57287"/>
        <dbReference type="ChEBI" id="CHEBI:57379"/>
        <dbReference type="ChEBI" id="CHEBI:456215"/>
    </reaction>
    <physiologicalReaction direction="left-to-right" evidence="18 19">
        <dbReference type="Rhea" id="RHEA:30752"/>
    </physiologicalReaction>
</comment>
<gene>
    <name evidence="21" type="primary">ACSL5</name>
</gene>
<accession>A0A2K6Q1Y9</accession>
<comment type="catalytic activity">
    <reaction evidence="13">
        <text>a long-chain fatty acid + ATP + CoA = a long-chain fatty acyl-CoA + AMP + diphosphate</text>
        <dbReference type="Rhea" id="RHEA:15421"/>
        <dbReference type="ChEBI" id="CHEBI:30616"/>
        <dbReference type="ChEBI" id="CHEBI:33019"/>
        <dbReference type="ChEBI" id="CHEBI:57287"/>
        <dbReference type="ChEBI" id="CHEBI:57560"/>
        <dbReference type="ChEBI" id="CHEBI:83139"/>
        <dbReference type="ChEBI" id="CHEBI:456215"/>
        <dbReference type="EC" id="6.2.1.3"/>
    </reaction>
    <physiologicalReaction direction="left-to-right" evidence="13">
        <dbReference type="Rhea" id="RHEA:15422"/>
    </physiologicalReaction>
</comment>
<dbReference type="Pfam" id="PF00501">
    <property type="entry name" value="AMP-binding"/>
    <property type="match status" value="1"/>
</dbReference>
<feature type="domain" description="AMP-dependent synthetase/ligase" evidence="20">
    <location>
        <begin position="101"/>
        <end position="505"/>
    </location>
</feature>
<dbReference type="InterPro" id="IPR042099">
    <property type="entry name" value="ANL_N_sf"/>
</dbReference>
<dbReference type="EC" id="6.2.1.3" evidence="19"/>
<keyword evidence="6 19" id="KW-0276">Fatty acid metabolism</keyword>
<keyword evidence="19" id="KW-1133">Transmembrane helix</keyword>
<keyword evidence="5" id="KW-0256">Endoplasmic reticulum</keyword>
<sequence>MLFIFNFLFSPLPTPALICILTFGAAIFLWLITRPQPVLPLLDLNNQSVGIEGGARKGISQKNNDLISHCFPDATTMYEVFQRGLAVSDNGPCLGYRKPNQPYRWLSYKQVSDRAEYLGSCLLHKGYKSSQDQFVGIFAQNRPEWIISELACYTYSMVAVPLYDTLGPEAIVYIVNKADIAMVICDTPQKASVLIENVEKGFTPSLKVVILMDPFDDDLKQRGEKSGIEILSLHDAENLGKEHFRKPVPPRPEDLSIICFTSGTTGDPKGAMITHQNIVSNASAFLKCVEHTAEPSPEDVTISYLPLAHMFERVVQTVAYCCGARVGFFQGDIRLLADDMKTLKPTLFPTVPRVLNRIYDKAQNEAKTPLKKFLLNLAVASKFKELQKGIIRRDSFWDKLIFAKIQASLGGRVRIIVTGAAPISAPVMTFFRAAMGCQVYEAYGQTECTAGCTFTSPGDWTSGHVGAPLACNYVKLEDVADMNYFSVNNEGEICIKGTNVFKGYLKDPEKTQEALDSDGWLHTGDIGRWLPNGTLKIIDRKKNIFKLAQGEYIAPEKIENIYNRSRPVLQIFVHGESLRSSLVGVVVPDPDVLPSFAAKLGVKGSFEELCQNQVKAVFLHPQPFSIENGLLTPTLKAKRGELSKYFRTQIDSLYEHIQD</sequence>
<dbReference type="OMA" id="IWHSYER"/>
<comment type="function">
    <text evidence="19">Catalyzes the conversion of long-chain fatty acids to their active form acyl-CoAs for both synthesis of cellular lipids, and degradation via beta-oxidation.</text>
</comment>